<gene>
    <name evidence="2" type="ordered locus">Spith_0480</name>
</gene>
<dbReference type="NCBIfam" id="TIGR00149">
    <property type="entry name" value="TIGR00149_YjbQ"/>
    <property type="match status" value="1"/>
</dbReference>
<dbReference type="AlphaFoldDB" id="G0GF61"/>
<dbReference type="HOGENOM" id="CLU_096980_1_1_12"/>
<dbReference type="KEGG" id="stq:Spith_0480"/>
<evidence type="ECO:0000313" key="3">
    <source>
        <dbReference type="Proteomes" id="UP000007254"/>
    </source>
</evidence>
<dbReference type="InterPro" id="IPR001602">
    <property type="entry name" value="UPF0047_YjbQ-like"/>
</dbReference>
<proteinExistence type="inferred from homology"/>
<dbReference type="RefSeq" id="WP_014624158.1">
    <property type="nucleotide sequence ID" value="NC_017583.1"/>
</dbReference>
<dbReference type="Proteomes" id="UP000007254">
    <property type="component" value="Chromosome"/>
</dbReference>
<evidence type="ECO:0000313" key="2">
    <source>
        <dbReference type="EMBL" id="AEJ60760.1"/>
    </source>
</evidence>
<reference evidence="2 3" key="1">
    <citation type="submission" date="2011-06" db="EMBL/GenBank/DDBJ databases">
        <title>The complete genome of Spirochaeta thermophila DSM 6578.</title>
        <authorList>
            <consortium name="US DOE Joint Genome Institute (JGI-PGF)"/>
            <person name="Lucas S."/>
            <person name="Lapidus A."/>
            <person name="Bruce D."/>
            <person name="Goodwin L."/>
            <person name="Pitluck S."/>
            <person name="Peters L."/>
            <person name="Kyrpides N."/>
            <person name="Mavromatis K."/>
            <person name="Ivanova N."/>
            <person name="Mikailova N."/>
            <person name="Pagani I."/>
            <person name="Chertkov O."/>
            <person name="Detter J.C."/>
            <person name="Tapia R."/>
            <person name="Han C."/>
            <person name="Land M."/>
            <person name="Hauser L."/>
            <person name="Markowitz V."/>
            <person name="Cheng J.-F."/>
            <person name="Hugenholtz P."/>
            <person name="Woyke T."/>
            <person name="Wu D."/>
            <person name="Spring S."/>
            <person name="Merkhoffer B."/>
            <person name="Schneider S."/>
            <person name="Klenk H.-P."/>
            <person name="Eisen J.A."/>
        </authorList>
    </citation>
    <scope>NUCLEOTIDE SEQUENCE [LARGE SCALE GENOMIC DNA]</scope>
    <source>
        <strain evidence="3">ATCC 700085 / DSM 6578 / Z-1203</strain>
    </source>
</reference>
<dbReference type="Gene3D" id="2.60.120.460">
    <property type="entry name" value="YjbQ-like"/>
    <property type="match status" value="1"/>
</dbReference>
<dbReference type="PIRSF" id="PIRSF004681">
    <property type="entry name" value="UCP004681"/>
    <property type="match status" value="1"/>
</dbReference>
<dbReference type="OrthoDB" id="9801725at2"/>
<dbReference type="InterPro" id="IPR035917">
    <property type="entry name" value="YjbQ-like_sf"/>
</dbReference>
<dbReference type="PANTHER" id="PTHR30615">
    <property type="entry name" value="UNCHARACTERIZED PROTEIN YJBQ-RELATED"/>
    <property type="match status" value="1"/>
</dbReference>
<organism evidence="2 3">
    <name type="scientific">Winmispira thermophila (strain ATCC 700085 / DSM 6578 / Z-1203)</name>
    <name type="common">Spirochaeta thermophila</name>
    <dbReference type="NCBI Taxonomy" id="869211"/>
    <lineage>
        <taxon>Bacteria</taxon>
        <taxon>Pseudomonadati</taxon>
        <taxon>Spirochaetota</taxon>
        <taxon>Spirochaetia</taxon>
        <taxon>Winmispirales</taxon>
        <taxon>Winmispiraceae</taxon>
        <taxon>Winmispira</taxon>
    </lineage>
</organism>
<dbReference type="STRING" id="869211.Spith_0480"/>
<dbReference type="PANTHER" id="PTHR30615:SF8">
    <property type="entry name" value="UPF0047 PROTEIN C4A8.02C"/>
    <property type="match status" value="1"/>
</dbReference>
<keyword evidence="3" id="KW-1185">Reference proteome</keyword>
<comment type="similarity">
    <text evidence="1">Belongs to the UPF0047 family.</text>
</comment>
<protein>
    <recommendedName>
        <fullName evidence="4">YjbQ family protein</fullName>
    </recommendedName>
</protein>
<accession>G0GF61</accession>
<dbReference type="EMBL" id="CP002903">
    <property type="protein sequence ID" value="AEJ60760.1"/>
    <property type="molecule type" value="Genomic_DNA"/>
</dbReference>
<sequence length="149" mass="16336">MAERDAQGIQSVITLSTHRREELIDITREVEAVVARSGVQSGLCNVYVQGATAGIMIQENWDDSVQEDALDLLRRLIPRGVWRHDRQDGNGDAHLKSGLVGPSETIPIIGGKLGLSTWQNIFLCEFDGPRAERRVVVTVLPLGDGHGSR</sequence>
<evidence type="ECO:0000256" key="1">
    <source>
        <dbReference type="ARBA" id="ARBA00005534"/>
    </source>
</evidence>
<name>G0GF61_WINT7</name>
<dbReference type="Pfam" id="PF01894">
    <property type="entry name" value="YjbQ"/>
    <property type="match status" value="1"/>
</dbReference>
<evidence type="ECO:0008006" key="4">
    <source>
        <dbReference type="Google" id="ProtNLM"/>
    </source>
</evidence>
<dbReference type="SUPFAM" id="SSF111038">
    <property type="entry name" value="YjbQ-like"/>
    <property type="match status" value="1"/>
</dbReference>